<dbReference type="PROSITE" id="PS00683">
    <property type="entry name" value="RHODANESE_2"/>
    <property type="match status" value="1"/>
</dbReference>
<dbReference type="Pfam" id="PF00581">
    <property type="entry name" value="Rhodanese"/>
    <property type="match status" value="2"/>
</dbReference>
<keyword evidence="6" id="KW-1185">Reference proteome</keyword>
<dbReference type="SUPFAM" id="SSF52821">
    <property type="entry name" value="Rhodanese/Cell cycle control phosphatase"/>
    <property type="match status" value="2"/>
</dbReference>
<dbReference type="InterPro" id="IPR001763">
    <property type="entry name" value="Rhodanese-like_dom"/>
</dbReference>
<dbReference type="InterPro" id="IPR001307">
    <property type="entry name" value="Thiosulphate_STrfase_CS"/>
</dbReference>
<proteinExistence type="predicted"/>
<dbReference type="PANTHER" id="PTHR11364:SF27">
    <property type="entry name" value="SULFURTRANSFERASE"/>
    <property type="match status" value="1"/>
</dbReference>
<dbReference type="GO" id="GO:0004792">
    <property type="term" value="F:thiosulfate-cyanide sulfurtransferase activity"/>
    <property type="evidence" value="ECO:0007669"/>
    <property type="project" value="InterPro"/>
</dbReference>
<evidence type="ECO:0000259" key="4">
    <source>
        <dbReference type="PROSITE" id="PS50206"/>
    </source>
</evidence>
<dbReference type="GO" id="GO:0005739">
    <property type="term" value="C:mitochondrion"/>
    <property type="evidence" value="ECO:0007669"/>
    <property type="project" value="TreeGrafter"/>
</dbReference>
<dbReference type="CDD" id="cd01449">
    <property type="entry name" value="TST_Repeat_2"/>
    <property type="match status" value="1"/>
</dbReference>
<evidence type="ECO:0000313" key="5">
    <source>
        <dbReference type="EMBL" id="OMJ13703.1"/>
    </source>
</evidence>
<evidence type="ECO:0000313" key="6">
    <source>
        <dbReference type="Proteomes" id="UP000187429"/>
    </source>
</evidence>
<dbReference type="CDD" id="cd01448">
    <property type="entry name" value="TST_Repeat_1"/>
    <property type="match status" value="1"/>
</dbReference>
<sequence length="320" mass="35126">MFSRLISATKKPSIYSKVKMYSSATGAATSRLCSPQFLSENINKVKVLDCSWYLPTFNRDTLAEFNQQRIKGSFFFGIDSVKDHSTDLPHMIPSEAEFNKYMDDHGISNDDHIVLYDTFGFQGACRVMWNLETFGHKNVQILNGGFQEWKKLGLPIETTPFTPAHNKAAGNYSSKIDRSLVTSKSQILEYISQLNASNGQYGPLIIDARPAPRFNGAEAEPRPGLAMGHMPHAFNVPFPHVFTAQDSGAIVCKSKDELAAVFKDLDFNRKIVTTCGSGITAACLYVALKIAGANDVSVYDGSWAEYGADPANPVISSASI</sequence>
<dbReference type="InterPro" id="IPR036873">
    <property type="entry name" value="Rhodanese-like_dom_sf"/>
</dbReference>
<evidence type="ECO:0000256" key="1">
    <source>
        <dbReference type="ARBA" id="ARBA00022679"/>
    </source>
</evidence>
<dbReference type="EMBL" id="LSSM01004979">
    <property type="protein sequence ID" value="OMJ13703.1"/>
    <property type="molecule type" value="Genomic_DNA"/>
</dbReference>
<keyword evidence="5" id="KW-0670">Pyruvate</keyword>
<reference evidence="6" key="1">
    <citation type="submission" date="2017-01" db="EMBL/GenBank/DDBJ databases">
        <authorList>
            <person name="Wang Y."/>
            <person name="White M."/>
            <person name="Kvist S."/>
            <person name="Moncalvo J.-M."/>
        </authorList>
    </citation>
    <scope>NUCLEOTIDE SEQUENCE [LARGE SCALE GENOMIC DNA]</scope>
    <source>
        <strain evidence="6">ID-206-W2</strain>
    </source>
</reference>
<dbReference type="PROSITE" id="PS50206">
    <property type="entry name" value="RHODANESE_3"/>
    <property type="match status" value="2"/>
</dbReference>
<name>A0A1R1XGH9_9FUNG</name>
<dbReference type="Gene3D" id="3.40.250.10">
    <property type="entry name" value="Rhodanese-like domain"/>
    <property type="match status" value="2"/>
</dbReference>
<dbReference type="AlphaFoldDB" id="A0A1R1XGH9"/>
<evidence type="ECO:0000256" key="3">
    <source>
        <dbReference type="RuleBase" id="RU000507"/>
    </source>
</evidence>
<keyword evidence="1 3" id="KW-0808">Transferase</keyword>
<gene>
    <name evidence="5" type="ORF">AYI69_g8889</name>
</gene>
<feature type="domain" description="Rhodanese" evidence="4">
    <location>
        <begin position="199"/>
        <end position="315"/>
    </location>
</feature>
<evidence type="ECO:0000256" key="2">
    <source>
        <dbReference type="ARBA" id="ARBA00022737"/>
    </source>
</evidence>
<comment type="caution">
    <text evidence="5">The sequence shown here is derived from an EMBL/GenBank/DDBJ whole genome shotgun (WGS) entry which is preliminary data.</text>
</comment>
<organism evidence="5 6">
    <name type="scientific">Smittium culicis</name>
    <dbReference type="NCBI Taxonomy" id="133412"/>
    <lineage>
        <taxon>Eukaryota</taxon>
        <taxon>Fungi</taxon>
        <taxon>Fungi incertae sedis</taxon>
        <taxon>Zoopagomycota</taxon>
        <taxon>Kickxellomycotina</taxon>
        <taxon>Harpellomycetes</taxon>
        <taxon>Harpellales</taxon>
        <taxon>Legeriomycetaceae</taxon>
        <taxon>Smittium</taxon>
    </lineage>
</organism>
<dbReference type="InterPro" id="IPR045078">
    <property type="entry name" value="TST/MPST-like"/>
</dbReference>
<keyword evidence="2" id="KW-0677">Repeat</keyword>
<dbReference type="PANTHER" id="PTHR11364">
    <property type="entry name" value="THIOSULFATE SULFERTANSFERASE"/>
    <property type="match status" value="1"/>
</dbReference>
<protein>
    <recommendedName>
        <fullName evidence="3">Sulfurtransferase</fullName>
    </recommendedName>
</protein>
<accession>A0A1R1XGH9</accession>
<dbReference type="SMART" id="SM00450">
    <property type="entry name" value="RHOD"/>
    <property type="match status" value="2"/>
</dbReference>
<dbReference type="Proteomes" id="UP000187429">
    <property type="component" value="Unassembled WGS sequence"/>
</dbReference>
<feature type="domain" description="Rhodanese" evidence="4">
    <location>
        <begin position="41"/>
        <end position="158"/>
    </location>
</feature>
<dbReference type="OrthoDB" id="270167at2759"/>